<evidence type="ECO:0000313" key="3">
    <source>
        <dbReference type="Proteomes" id="UP000298652"/>
    </source>
</evidence>
<keyword evidence="1" id="KW-0812">Transmembrane</keyword>
<evidence type="ECO:0000313" key="2">
    <source>
        <dbReference type="EMBL" id="TKW33319.1"/>
    </source>
</evidence>
<dbReference type="Gramene" id="TKW33319">
    <property type="protein sequence ID" value="TKW33319"/>
    <property type="gene ID" value="SEVIR_2G226233v2"/>
</dbReference>
<keyword evidence="3" id="KW-1185">Reference proteome</keyword>
<keyword evidence="1" id="KW-1133">Transmembrane helix</keyword>
<gene>
    <name evidence="2" type="ORF">SEVIR_2G226233v2</name>
</gene>
<dbReference type="AlphaFoldDB" id="A0A4U6VZ25"/>
<sequence>MCIMWASPMVLVPYLLPFRYLFVDVARKQR</sequence>
<evidence type="ECO:0000256" key="1">
    <source>
        <dbReference type="SAM" id="Phobius"/>
    </source>
</evidence>
<dbReference type="Proteomes" id="UP000298652">
    <property type="component" value="Chromosome 2"/>
</dbReference>
<protein>
    <submittedName>
        <fullName evidence="2">Uncharacterized protein</fullName>
    </submittedName>
</protein>
<feature type="transmembrane region" description="Helical" evidence="1">
    <location>
        <begin position="6"/>
        <end position="23"/>
    </location>
</feature>
<name>A0A4U6VZ25_SETVI</name>
<reference evidence="2" key="1">
    <citation type="submission" date="2019-03" db="EMBL/GenBank/DDBJ databases">
        <title>WGS assembly of Setaria viridis.</title>
        <authorList>
            <person name="Huang P."/>
            <person name="Jenkins J."/>
            <person name="Grimwood J."/>
            <person name="Barry K."/>
            <person name="Healey A."/>
            <person name="Mamidi S."/>
            <person name="Sreedasyam A."/>
            <person name="Shu S."/>
            <person name="Feldman M."/>
            <person name="Wu J."/>
            <person name="Yu Y."/>
            <person name="Chen C."/>
            <person name="Johnson J."/>
            <person name="Rokhsar D."/>
            <person name="Baxter I."/>
            <person name="Schmutz J."/>
            <person name="Brutnell T."/>
            <person name="Kellogg E."/>
        </authorList>
    </citation>
    <scope>NUCLEOTIDE SEQUENCE [LARGE SCALE GENOMIC DNA]</scope>
</reference>
<accession>A0A4U6VZ25</accession>
<dbReference type="EMBL" id="CM016553">
    <property type="protein sequence ID" value="TKW33319.1"/>
    <property type="molecule type" value="Genomic_DNA"/>
</dbReference>
<organism evidence="2 3">
    <name type="scientific">Setaria viridis</name>
    <name type="common">Green bristlegrass</name>
    <name type="synonym">Setaria italica subsp. viridis</name>
    <dbReference type="NCBI Taxonomy" id="4556"/>
    <lineage>
        <taxon>Eukaryota</taxon>
        <taxon>Viridiplantae</taxon>
        <taxon>Streptophyta</taxon>
        <taxon>Embryophyta</taxon>
        <taxon>Tracheophyta</taxon>
        <taxon>Spermatophyta</taxon>
        <taxon>Magnoliopsida</taxon>
        <taxon>Liliopsida</taxon>
        <taxon>Poales</taxon>
        <taxon>Poaceae</taxon>
        <taxon>PACMAD clade</taxon>
        <taxon>Panicoideae</taxon>
        <taxon>Panicodae</taxon>
        <taxon>Paniceae</taxon>
        <taxon>Cenchrinae</taxon>
        <taxon>Setaria</taxon>
    </lineage>
</organism>
<proteinExistence type="predicted"/>
<keyword evidence="1" id="KW-0472">Membrane</keyword>